<dbReference type="CDD" id="cd19079">
    <property type="entry name" value="AKR_EcYajO-like"/>
    <property type="match status" value="1"/>
</dbReference>
<dbReference type="InterPro" id="IPR050523">
    <property type="entry name" value="AKR_Detox_Biosynth"/>
</dbReference>
<feature type="domain" description="NADP-dependent oxidoreductase" evidence="3">
    <location>
        <begin position="11"/>
        <end position="321"/>
    </location>
</feature>
<dbReference type="InterPro" id="IPR023210">
    <property type="entry name" value="NADP_OxRdtase_dom"/>
</dbReference>
<evidence type="ECO:0000259" key="3">
    <source>
        <dbReference type="Pfam" id="PF00248"/>
    </source>
</evidence>
<feature type="region of interest" description="Disordered" evidence="2">
    <location>
        <begin position="353"/>
        <end position="385"/>
    </location>
</feature>
<dbReference type="RefSeq" id="XP_004335499.1">
    <property type="nucleotide sequence ID" value="XM_004335451.1"/>
</dbReference>
<evidence type="ECO:0000313" key="4">
    <source>
        <dbReference type="EMBL" id="ELR13486.1"/>
    </source>
</evidence>
<dbReference type="EMBL" id="KB008093">
    <property type="protein sequence ID" value="ELR13486.1"/>
    <property type="molecule type" value="Genomic_DNA"/>
</dbReference>
<dbReference type="VEuPathDB" id="AmoebaDB:ACA1_246490"/>
<dbReference type="OrthoDB" id="30614at2759"/>
<dbReference type="InterPro" id="IPR037138">
    <property type="entry name" value="His_deacetylse_dom_sf"/>
</dbReference>
<dbReference type="PANTHER" id="PTHR43364">
    <property type="entry name" value="NADH-SPECIFIC METHYLGLYOXAL REDUCTASE-RELATED"/>
    <property type="match status" value="1"/>
</dbReference>
<sequence length="719" mass="79220">MSYGKTGDAKWPDWVLPEEEARPFVKRALELGINFFDTANAYAAGTSEEILGAAIRDFAPSRDEVVIATKCFLGMDGPHVPAKPNTQGLSRKAIMSAVEGSLKRLGTDYIDLYQIHRWDKHTPIEETMEALHDLVRSGKVRYIGASSMFAWQLAKAQFAAQKRGFTPFVSMQNHYNLIYREEEREMIPFCADQGLGVLPWSPLARGLLTGRIKRPSQAELAALFSKKADSADTSNRFVKDSATHYMYLKSDVDDNFDIIERLSEVADKKNVKPAQVALGWLLSKPNVTAPIVGATKLYQLEEAAAAVQVKLTADEVTYLEAPYKPHPRRRGGHGAGGRLHSTASGGILSWAGTTSGRSSLAPSRVGRPLRGFASRSPPPPPPLGVGSVRFRPSWGVRLLALTIAGTSTFYFSQSAWLNGLGDEPCYSLDRLRNDKRPVVYSDDYDQNWWGLERLLPLPLTLQDRKYHGELAQGLVEKGVIKADQFIMPEVPTKEDLKEYNTQEYLTSLNQSRRLAEALGNPTLRYFPSLVIHTFVSGFMLEAVGGTVLASRVALERGWAINLGGGFHHASASSGSQGDGFVADFGLDENVYLVDSHTDQPNGHKRSRAHVRGASLGVPRQGMPKEEYLQWVATEVEKAITTFRPHMVFYISGSSPTDPTQGNPPPNLREAWVVDRDALVFRLAVDTHSIPLVMVVSGGWTPGNDPGVMVRSIAHVLAQR</sequence>
<dbReference type="GeneID" id="14913835"/>
<evidence type="ECO:0000313" key="5">
    <source>
        <dbReference type="Proteomes" id="UP000011083"/>
    </source>
</evidence>
<dbReference type="SUPFAM" id="SSF51430">
    <property type="entry name" value="NAD(P)-linked oxidoreductase"/>
    <property type="match status" value="1"/>
</dbReference>
<name>L8GMP1_ACACF</name>
<accession>L8GMP1</accession>
<evidence type="ECO:0000256" key="1">
    <source>
        <dbReference type="ARBA" id="ARBA00023002"/>
    </source>
</evidence>
<dbReference type="InterPro" id="IPR036812">
    <property type="entry name" value="NAD(P)_OxRdtase_dom_sf"/>
</dbReference>
<dbReference type="PANTHER" id="PTHR43364:SF4">
    <property type="entry name" value="NAD(P)-LINKED OXIDOREDUCTASE SUPERFAMILY PROTEIN"/>
    <property type="match status" value="1"/>
</dbReference>
<dbReference type="Pfam" id="PF00248">
    <property type="entry name" value="Aldo_ket_red"/>
    <property type="match status" value="1"/>
</dbReference>
<dbReference type="KEGG" id="acan:ACA1_246490"/>
<dbReference type="AlphaFoldDB" id="L8GMP1"/>
<gene>
    <name evidence="4" type="ORF">ACA1_246490</name>
</gene>
<dbReference type="InterPro" id="IPR023696">
    <property type="entry name" value="Ureohydrolase_dom_sf"/>
</dbReference>
<dbReference type="STRING" id="1257118.L8GMP1"/>
<dbReference type="FunFam" id="3.20.20.100:FF:000004">
    <property type="entry name" value="Oxidoreductase, aldo/keto reductase"/>
    <property type="match status" value="1"/>
</dbReference>
<evidence type="ECO:0000256" key="2">
    <source>
        <dbReference type="SAM" id="MobiDB-lite"/>
    </source>
</evidence>
<dbReference type="Gene3D" id="3.20.20.100">
    <property type="entry name" value="NADP-dependent oxidoreductase domain"/>
    <property type="match status" value="1"/>
</dbReference>
<keyword evidence="5" id="KW-1185">Reference proteome</keyword>
<dbReference type="SUPFAM" id="SSF52768">
    <property type="entry name" value="Arginase/deacetylase"/>
    <property type="match status" value="1"/>
</dbReference>
<dbReference type="GO" id="GO:0005829">
    <property type="term" value="C:cytosol"/>
    <property type="evidence" value="ECO:0007669"/>
    <property type="project" value="UniProtKB-ARBA"/>
</dbReference>
<proteinExistence type="predicted"/>
<keyword evidence="1" id="KW-0560">Oxidoreductase</keyword>
<dbReference type="Gene3D" id="3.40.800.20">
    <property type="entry name" value="Histone deacetylase domain"/>
    <property type="match status" value="2"/>
</dbReference>
<reference evidence="4 5" key="1">
    <citation type="journal article" date="2013" name="Genome Biol.">
        <title>Genome of Acanthamoeba castellanii highlights extensive lateral gene transfer and early evolution of tyrosine kinase signaling.</title>
        <authorList>
            <person name="Clarke M."/>
            <person name="Lohan A.J."/>
            <person name="Liu B."/>
            <person name="Lagkouvardos I."/>
            <person name="Roy S."/>
            <person name="Zafar N."/>
            <person name="Bertelli C."/>
            <person name="Schilde C."/>
            <person name="Kianianmomeni A."/>
            <person name="Burglin T.R."/>
            <person name="Frech C."/>
            <person name="Turcotte B."/>
            <person name="Kopec K.O."/>
            <person name="Synnott J.M."/>
            <person name="Choo C."/>
            <person name="Paponov I."/>
            <person name="Finkler A."/>
            <person name="Soon Heng Tan C."/>
            <person name="Hutchins A.P."/>
            <person name="Weinmeier T."/>
            <person name="Rattei T."/>
            <person name="Chu J.S."/>
            <person name="Gimenez G."/>
            <person name="Irimia M."/>
            <person name="Rigden D.J."/>
            <person name="Fitzpatrick D.A."/>
            <person name="Lorenzo-Morales J."/>
            <person name="Bateman A."/>
            <person name="Chiu C.H."/>
            <person name="Tang P."/>
            <person name="Hegemann P."/>
            <person name="Fromm H."/>
            <person name="Raoult D."/>
            <person name="Greub G."/>
            <person name="Miranda-Saavedra D."/>
            <person name="Chen N."/>
            <person name="Nash P."/>
            <person name="Ginger M.L."/>
            <person name="Horn M."/>
            <person name="Schaap P."/>
            <person name="Caler L."/>
            <person name="Loftus B."/>
        </authorList>
    </citation>
    <scope>NUCLEOTIDE SEQUENCE [LARGE SCALE GENOMIC DNA]</scope>
    <source>
        <strain evidence="4 5">Neff</strain>
    </source>
</reference>
<dbReference type="Proteomes" id="UP000011083">
    <property type="component" value="Unassembled WGS sequence"/>
</dbReference>
<dbReference type="GO" id="GO:0016491">
    <property type="term" value="F:oxidoreductase activity"/>
    <property type="evidence" value="ECO:0007669"/>
    <property type="project" value="UniProtKB-KW"/>
</dbReference>
<organism evidence="4 5">
    <name type="scientific">Acanthamoeba castellanii (strain ATCC 30010 / Neff)</name>
    <dbReference type="NCBI Taxonomy" id="1257118"/>
    <lineage>
        <taxon>Eukaryota</taxon>
        <taxon>Amoebozoa</taxon>
        <taxon>Discosea</taxon>
        <taxon>Longamoebia</taxon>
        <taxon>Centramoebida</taxon>
        <taxon>Acanthamoebidae</taxon>
        <taxon>Acanthamoeba</taxon>
    </lineage>
</organism>
<protein>
    <submittedName>
        <fullName evidence="4">Oxidoreductase, aldo/keto reductase superfamily protein</fullName>
    </submittedName>
</protein>